<keyword evidence="5" id="KW-1185">Reference proteome</keyword>
<dbReference type="PANTHER" id="PTHR37534:SF51">
    <property type="entry name" value="ACRIFLAVINE SENSITIVITY CONTROL PROTEIN ACR-2"/>
    <property type="match status" value="1"/>
</dbReference>
<reference evidence="4" key="1">
    <citation type="journal article" date="2020" name="Stud. Mycol.">
        <title>101 Dothideomycetes genomes: a test case for predicting lifestyles and emergence of pathogens.</title>
        <authorList>
            <person name="Haridas S."/>
            <person name="Albert R."/>
            <person name="Binder M."/>
            <person name="Bloem J."/>
            <person name="Labutti K."/>
            <person name="Salamov A."/>
            <person name="Andreopoulos B."/>
            <person name="Baker S."/>
            <person name="Barry K."/>
            <person name="Bills G."/>
            <person name="Bluhm B."/>
            <person name="Cannon C."/>
            <person name="Castanera R."/>
            <person name="Culley D."/>
            <person name="Daum C."/>
            <person name="Ezra D."/>
            <person name="Gonzalez J."/>
            <person name="Henrissat B."/>
            <person name="Kuo A."/>
            <person name="Liang C."/>
            <person name="Lipzen A."/>
            <person name="Lutzoni F."/>
            <person name="Magnuson J."/>
            <person name="Mondo S."/>
            <person name="Nolan M."/>
            <person name="Ohm R."/>
            <person name="Pangilinan J."/>
            <person name="Park H.-J."/>
            <person name="Ramirez L."/>
            <person name="Alfaro M."/>
            <person name="Sun H."/>
            <person name="Tritt A."/>
            <person name="Yoshinaga Y."/>
            <person name="Zwiers L.-H."/>
            <person name="Turgeon B."/>
            <person name="Goodwin S."/>
            <person name="Spatafora J."/>
            <person name="Crous P."/>
            <person name="Grigoriev I."/>
        </authorList>
    </citation>
    <scope>NUCLEOTIDE SEQUENCE</scope>
    <source>
        <strain evidence="4">CBS 175.79</strain>
    </source>
</reference>
<evidence type="ECO:0000256" key="2">
    <source>
        <dbReference type="ARBA" id="ARBA00023242"/>
    </source>
</evidence>
<keyword evidence="2" id="KW-0539">Nucleus</keyword>
<feature type="compositionally biased region" description="Basic and acidic residues" evidence="3">
    <location>
        <begin position="1"/>
        <end position="10"/>
    </location>
</feature>
<protein>
    <recommendedName>
        <fullName evidence="6">Acriflavine sensitivity control protein acr-2</fullName>
    </recommendedName>
</protein>
<proteinExistence type="predicted"/>
<evidence type="ECO:0000256" key="1">
    <source>
        <dbReference type="ARBA" id="ARBA00004123"/>
    </source>
</evidence>
<dbReference type="Pfam" id="PF11951">
    <property type="entry name" value="Fungal_trans_2"/>
    <property type="match status" value="1"/>
</dbReference>
<dbReference type="RefSeq" id="XP_033383455.1">
    <property type="nucleotide sequence ID" value="XM_033523582.1"/>
</dbReference>
<evidence type="ECO:0000256" key="3">
    <source>
        <dbReference type="SAM" id="MobiDB-lite"/>
    </source>
</evidence>
<feature type="region of interest" description="Disordered" evidence="3">
    <location>
        <begin position="1"/>
        <end position="55"/>
    </location>
</feature>
<dbReference type="PANTHER" id="PTHR37534">
    <property type="entry name" value="TRANSCRIPTIONAL ACTIVATOR PROTEIN UGA3"/>
    <property type="match status" value="1"/>
</dbReference>
<dbReference type="InterPro" id="IPR021858">
    <property type="entry name" value="Fun_TF"/>
</dbReference>
<dbReference type="OrthoDB" id="5380854at2759"/>
<gene>
    <name evidence="4" type="ORF">BU24DRAFT_348891</name>
</gene>
<organism evidence="4 5">
    <name type="scientific">Aaosphaeria arxii CBS 175.79</name>
    <dbReference type="NCBI Taxonomy" id="1450172"/>
    <lineage>
        <taxon>Eukaryota</taxon>
        <taxon>Fungi</taxon>
        <taxon>Dikarya</taxon>
        <taxon>Ascomycota</taxon>
        <taxon>Pezizomycotina</taxon>
        <taxon>Dothideomycetes</taxon>
        <taxon>Pleosporomycetidae</taxon>
        <taxon>Pleosporales</taxon>
        <taxon>Pleosporales incertae sedis</taxon>
        <taxon>Aaosphaeria</taxon>
    </lineage>
</organism>
<dbReference type="EMBL" id="ML978070">
    <property type="protein sequence ID" value="KAF2015116.1"/>
    <property type="molecule type" value="Genomic_DNA"/>
</dbReference>
<dbReference type="Proteomes" id="UP000799778">
    <property type="component" value="Unassembled WGS sequence"/>
</dbReference>
<dbReference type="GO" id="GO:0000976">
    <property type="term" value="F:transcription cis-regulatory region binding"/>
    <property type="evidence" value="ECO:0007669"/>
    <property type="project" value="TreeGrafter"/>
</dbReference>
<dbReference type="AlphaFoldDB" id="A0A6A5XQD8"/>
<evidence type="ECO:0008006" key="6">
    <source>
        <dbReference type="Google" id="ProtNLM"/>
    </source>
</evidence>
<dbReference type="GO" id="GO:0003700">
    <property type="term" value="F:DNA-binding transcription factor activity"/>
    <property type="evidence" value="ECO:0007669"/>
    <property type="project" value="TreeGrafter"/>
</dbReference>
<evidence type="ECO:0000313" key="5">
    <source>
        <dbReference type="Proteomes" id="UP000799778"/>
    </source>
</evidence>
<name>A0A6A5XQD8_9PLEO</name>
<evidence type="ECO:0000313" key="4">
    <source>
        <dbReference type="EMBL" id="KAF2015116.1"/>
    </source>
</evidence>
<dbReference type="GO" id="GO:0005634">
    <property type="term" value="C:nucleus"/>
    <property type="evidence" value="ECO:0007669"/>
    <property type="project" value="UniProtKB-SubCell"/>
</dbReference>
<accession>A0A6A5XQD8</accession>
<comment type="subcellular location">
    <subcellularLocation>
        <location evidence="1">Nucleus</location>
    </subcellularLocation>
</comment>
<dbReference type="GeneID" id="54280979"/>
<dbReference type="GO" id="GO:0045944">
    <property type="term" value="P:positive regulation of transcription by RNA polymerase II"/>
    <property type="evidence" value="ECO:0007669"/>
    <property type="project" value="TreeGrafter"/>
</dbReference>
<sequence length="508" mass="56887">MGKTYEERLNAKPVTAPPAIRTFKTPRPQAPSKSSTDVADIPNSDRVTEVDGDDEKDIEAVPSSTAITGPDSAITWVQRALADPLVQDLNPHSRYYLDHFATQICADMVVYDGPGQNPFRDLIPATSAYPLLLQIVLANGALHVFNITREPSDVFTDHHRQKSLCLAAYYKAVSPFGGPLKSSYRDALVAKSNALALLAQSIGDVNNSNVDILLATILFFVNYALIESGQDQWKVHMEGARRLIELCGTPPFRPNEMSRLRTCLISDFLVFYILGSLFYYTTTPKLIPDTIPLENILSWAETNNYLSCPAPLLRIMLQSFELPDKRTSTIEPVTPEMHNRVKELLEAALAFDPVQWTHDYLPVSPFEEPEKRARIASAHRSAVCIYLARTLPYSNPLINPAGGEAIVNLPDLANDIIYHISHLQPGDSVFKSISWPLFLAGAELETQTQRTWVLDILDNFYSVMYWGYIPSVRKILETIWDCRDRTKGGVESCWMDEVQQLGFDLLIA</sequence>